<protein>
    <recommendedName>
        <fullName evidence="6">carotenoid 9,10-dioxygenase</fullName>
        <ecNumber evidence="6">1.14.99.n4</ecNumber>
    </recommendedName>
</protein>
<dbReference type="InterPro" id="IPR004294">
    <property type="entry name" value="Carotenoid_Oase"/>
</dbReference>
<evidence type="ECO:0000256" key="1">
    <source>
        <dbReference type="ARBA" id="ARBA00001954"/>
    </source>
</evidence>
<keyword evidence="4" id="KW-0560">Oxidoreductase</keyword>
<comment type="similarity">
    <text evidence="2">Belongs to the carotenoid oxygenase family.</text>
</comment>
<keyword evidence="3" id="KW-0479">Metal-binding</keyword>
<evidence type="ECO:0000256" key="6">
    <source>
        <dbReference type="ARBA" id="ARBA00039084"/>
    </source>
</evidence>
<dbReference type="PANTHER" id="PTHR10543:SF89">
    <property type="entry name" value="CAROTENOID 9,10(9',10')-CLEAVAGE DIOXYGENASE 1"/>
    <property type="match status" value="1"/>
</dbReference>
<keyword evidence="5" id="KW-0408">Iron</keyword>
<accession>A0ABQ7G040</accession>
<organism evidence="8 9">
    <name type="scientific">Dunaliella salina</name>
    <name type="common">Green alga</name>
    <name type="synonym">Protococcus salinus</name>
    <dbReference type="NCBI Taxonomy" id="3046"/>
    <lineage>
        <taxon>Eukaryota</taxon>
        <taxon>Viridiplantae</taxon>
        <taxon>Chlorophyta</taxon>
        <taxon>core chlorophytes</taxon>
        <taxon>Chlorophyceae</taxon>
        <taxon>CS clade</taxon>
        <taxon>Chlamydomonadales</taxon>
        <taxon>Dunaliellaceae</taxon>
        <taxon>Dunaliella</taxon>
    </lineage>
</organism>
<name>A0ABQ7G040_DUNSA</name>
<evidence type="ECO:0000256" key="7">
    <source>
        <dbReference type="ARBA" id="ARBA00048709"/>
    </source>
</evidence>
<evidence type="ECO:0000256" key="5">
    <source>
        <dbReference type="ARBA" id="ARBA00023004"/>
    </source>
</evidence>
<gene>
    <name evidence="8" type="ORF">DUNSADRAFT_18447</name>
</gene>
<sequence length="208" mass="23319">MTFHIVNSWEEGPDGRFVEIYLFVHERLDMDATEFKPEYHGRMHKVTLDRKTGSAHMRKLSSVGGDFPVTHPMMQGQRTRFAWSTIFADDKFARHCGIAKYDMSSCAQQANNDACCAQIRYPAGCYGGEASFVPRNTNNPSARVNGEDDGVCVCVCVCVCVNTTYMMVYDAQTMSNTPVAKVKLPQRVPYGFHGTYINDSQLMSLQSV</sequence>
<evidence type="ECO:0000256" key="3">
    <source>
        <dbReference type="ARBA" id="ARBA00022723"/>
    </source>
</evidence>
<dbReference type="Pfam" id="PF03055">
    <property type="entry name" value="RPE65"/>
    <property type="match status" value="1"/>
</dbReference>
<dbReference type="PANTHER" id="PTHR10543">
    <property type="entry name" value="BETA-CAROTENE DIOXYGENASE"/>
    <property type="match status" value="1"/>
</dbReference>
<evidence type="ECO:0000256" key="2">
    <source>
        <dbReference type="ARBA" id="ARBA00006787"/>
    </source>
</evidence>
<reference evidence="8" key="1">
    <citation type="submission" date="2017-08" db="EMBL/GenBank/DDBJ databases">
        <authorList>
            <person name="Polle J.E."/>
            <person name="Barry K."/>
            <person name="Cushman J."/>
            <person name="Schmutz J."/>
            <person name="Tran D."/>
            <person name="Hathwaick L.T."/>
            <person name="Yim W.C."/>
            <person name="Jenkins J."/>
            <person name="Mckie-Krisberg Z.M."/>
            <person name="Prochnik S."/>
            <person name="Lindquist E."/>
            <person name="Dockter R.B."/>
            <person name="Adam C."/>
            <person name="Molina H."/>
            <person name="Bunkerborg J."/>
            <person name="Jin E."/>
            <person name="Buchheim M."/>
            <person name="Magnuson J."/>
        </authorList>
    </citation>
    <scope>NUCLEOTIDE SEQUENCE</scope>
    <source>
        <strain evidence="8">CCAP 19/18</strain>
    </source>
</reference>
<comment type="caution">
    <text evidence="8">The sequence shown here is derived from an EMBL/GenBank/DDBJ whole genome shotgun (WGS) entry which is preliminary data.</text>
</comment>
<keyword evidence="9" id="KW-1185">Reference proteome</keyword>
<evidence type="ECO:0000313" key="8">
    <source>
        <dbReference type="EMBL" id="KAF5827971.1"/>
    </source>
</evidence>
<comment type="catalytic activity">
    <reaction evidence="7">
        <text>all-trans-zeaxanthin + 2 O2 = 4,9-dimethyldodeca-2,4,6,8,10-pentaenedial + 2 (3R)-hydroxy-beta-ionone</text>
        <dbReference type="Rhea" id="RHEA:26393"/>
        <dbReference type="ChEBI" id="CHEBI:15379"/>
        <dbReference type="ChEBI" id="CHEBI:27547"/>
        <dbReference type="ChEBI" id="CHEBI:53171"/>
        <dbReference type="ChEBI" id="CHEBI:53173"/>
        <dbReference type="EC" id="1.14.99.n4"/>
    </reaction>
</comment>
<evidence type="ECO:0000256" key="4">
    <source>
        <dbReference type="ARBA" id="ARBA00023002"/>
    </source>
</evidence>
<dbReference type="EC" id="1.14.99.n4" evidence="6"/>
<comment type="cofactor">
    <cofactor evidence="1">
        <name>Fe(2+)</name>
        <dbReference type="ChEBI" id="CHEBI:29033"/>
    </cofactor>
</comment>
<dbReference type="Proteomes" id="UP000815325">
    <property type="component" value="Unassembled WGS sequence"/>
</dbReference>
<evidence type="ECO:0000313" key="9">
    <source>
        <dbReference type="Proteomes" id="UP000815325"/>
    </source>
</evidence>
<dbReference type="EMBL" id="MU070388">
    <property type="protein sequence ID" value="KAF5827971.1"/>
    <property type="molecule type" value="Genomic_DNA"/>
</dbReference>
<proteinExistence type="inferred from homology"/>